<evidence type="ECO:0000313" key="3">
    <source>
        <dbReference type="Proteomes" id="UP000289821"/>
    </source>
</evidence>
<keyword evidence="3" id="KW-1185">Reference proteome</keyword>
<organism evidence="2 3">
    <name type="scientific">Leeuwenhoekiella aestuarii</name>
    <dbReference type="NCBI Taxonomy" id="2249426"/>
    <lineage>
        <taxon>Bacteria</taxon>
        <taxon>Pseudomonadati</taxon>
        <taxon>Bacteroidota</taxon>
        <taxon>Flavobacteriia</taxon>
        <taxon>Flavobacteriales</taxon>
        <taxon>Flavobacteriaceae</taxon>
        <taxon>Leeuwenhoekiella</taxon>
    </lineage>
</organism>
<feature type="transmembrane region" description="Helical" evidence="1">
    <location>
        <begin position="75"/>
        <end position="106"/>
    </location>
</feature>
<proteinExistence type="predicted"/>
<keyword evidence="1" id="KW-0472">Membrane</keyword>
<keyword evidence="1" id="KW-0812">Transmembrane</keyword>
<dbReference type="Proteomes" id="UP000289821">
    <property type="component" value="Unassembled WGS sequence"/>
</dbReference>
<comment type="caution">
    <text evidence="2">The sequence shown here is derived from an EMBL/GenBank/DDBJ whole genome shotgun (WGS) entry which is preliminary data.</text>
</comment>
<sequence>MLTSFFGVSKPINFAMIVLAVVVYFTGFYIVSDRYELTAYGILSQFMVLLVYLFSLGVLNFVVKRNTLTKRNTYILYLFVCFTFAVPVSFFNTGVILSGVFVFLALRRIISLKSVTDFSKKIFDAAFWIAIASLFFFWSILFLIVLYFAILFYGRGEYRNWLMPLGGIFVVAILTFTFSLYYEGVLEFTLNYVELPTLDFTNYSTIKLLIPASFFLALYVWCGLRYLAQISDAPQNLKASYILILISSLVALTIAIFLAPLHDGSELYFFFGPLAIITASYIETSKSFWFKEMILWLALLLPIAILF</sequence>
<feature type="transmembrane region" description="Helical" evidence="1">
    <location>
        <begin position="37"/>
        <end position="63"/>
    </location>
</feature>
<evidence type="ECO:0000313" key="2">
    <source>
        <dbReference type="EMBL" id="RXG17915.1"/>
    </source>
</evidence>
<protein>
    <submittedName>
        <fullName evidence="2">Uncharacterized protein</fullName>
    </submittedName>
</protein>
<dbReference type="InterPro" id="IPR045625">
    <property type="entry name" value="DUF6427"/>
</dbReference>
<dbReference type="Pfam" id="PF19992">
    <property type="entry name" value="DUF6427"/>
    <property type="match status" value="1"/>
</dbReference>
<accession>A0A4Q0NZB2</accession>
<name>A0A4Q0NZB2_9FLAO</name>
<evidence type="ECO:0000256" key="1">
    <source>
        <dbReference type="SAM" id="Phobius"/>
    </source>
</evidence>
<dbReference type="OrthoDB" id="1439867at2"/>
<keyword evidence="1" id="KW-1133">Transmembrane helix</keyword>
<dbReference type="AlphaFoldDB" id="A0A4Q0NZB2"/>
<feature type="transmembrane region" description="Helical" evidence="1">
    <location>
        <begin position="289"/>
        <end position="306"/>
    </location>
</feature>
<dbReference type="EMBL" id="QOVI01000001">
    <property type="protein sequence ID" value="RXG17915.1"/>
    <property type="molecule type" value="Genomic_DNA"/>
</dbReference>
<reference evidence="2 3" key="1">
    <citation type="submission" date="2018-07" db="EMBL/GenBank/DDBJ databases">
        <title>Leeuwenhoekiella genomics.</title>
        <authorList>
            <person name="Tahon G."/>
            <person name="Willems A."/>
        </authorList>
    </citation>
    <scope>NUCLEOTIDE SEQUENCE [LARGE SCALE GENOMIC DNA]</scope>
    <source>
        <strain evidence="2 3">R-50232</strain>
    </source>
</reference>
<feature type="transmembrane region" description="Helical" evidence="1">
    <location>
        <begin position="267"/>
        <end position="282"/>
    </location>
</feature>
<feature type="transmembrane region" description="Helical" evidence="1">
    <location>
        <begin position="161"/>
        <end position="182"/>
    </location>
</feature>
<feature type="transmembrane region" description="Helical" evidence="1">
    <location>
        <begin position="126"/>
        <end position="154"/>
    </location>
</feature>
<dbReference type="RefSeq" id="WP_128759513.1">
    <property type="nucleotide sequence ID" value="NZ_QOVI01000001.1"/>
</dbReference>
<gene>
    <name evidence="2" type="ORF">DSM04_10199</name>
</gene>
<feature type="transmembrane region" description="Helical" evidence="1">
    <location>
        <begin position="240"/>
        <end position="261"/>
    </location>
</feature>
<feature type="transmembrane region" description="Helical" evidence="1">
    <location>
        <begin position="12"/>
        <end position="31"/>
    </location>
</feature>
<feature type="transmembrane region" description="Helical" evidence="1">
    <location>
        <begin position="208"/>
        <end position="228"/>
    </location>
</feature>